<comment type="caution">
    <text evidence="3">The sequence shown here is derived from an EMBL/GenBank/DDBJ whole genome shotgun (WGS) entry which is preliminary data.</text>
</comment>
<dbReference type="EMBL" id="BAAAZO010000012">
    <property type="protein sequence ID" value="GAA3634141.1"/>
    <property type="molecule type" value="Genomic_DNA"/>
</dbReference>
<accession>A0ABP7AJY5</accession>
<proteinExistence type="predicted"/>
<evidence type="ECO:0000313" key="4">
    <source>
        <dbReference type="Proteomes" id="UP001501074"/>
    </source>
</evidence>
<feature type="signal peptide" evidence="1">
    <location>
        <begin position="1"/>
        <end position="27"/>
    </location>
</feature>
<reference evidence="4" key="1">
    <citation type="journal article" date="2019" name="Int. J. Syst. Evol. Microbiol.">
        <title>The Global Catalogue of Microorganisms (GCM) 10K type strain sequencing project: providing services to taxonomists for standard genome sequencing and annotation.</title>
        <authorList>
            <consortium name="The Broad Institute Genomics Platform"/>
            <consortium name="The Broad Institute Genome Sequencing Center for Infectious Disease"/>
            <person name="Wu L."/>
            <person name="Ma J."/>
        </authorList>
    </citation>
    <scope>NUCLEOTIDE SEQUENCE [LARGE SCALE GENOMIC DNA]</scope>
    <source>
        <strain evidence="4">JCM 16902</strain>
    </source>
</reference>
<feature type="domain" description="Laminin G" evidence="2">
    <location>
        <begin position="79"/>
        <end position="243"/>
    </location>
</feature>
<organism evidence="3 4">
    <name type="scientific">Kineosporia mesophila</name>
    <dbReference type="NCBI Taxonomy" id="566012"/>
    <lineage>
        <taxon>Bacteria</taxon>
        <taxon>Bacillati</taxon>
        <taxon>Actinomycetota</taxon>
        <taxon>Actinomycetes</taxon>
        <taxon>Kineosporiales</taxon>
        <taxon>Kineosporiaceae</taxon>
        <taxon>Kineosporia</taxon>
    </lineage>
</organism>
<name>A0ABP7AJY5_9ACTN</name>
<evidence type="ECO:0000259" key="2">
    <source>
        <dbReference type="PROSITE" id="PS50025"/>
    </source>
</evidence>
<dbReference type="SUPFAM" id="SSF49899">
    <property type="entry name" value="Concanavalin A-like lectins/glucanases"/>
    <property type="match status" value="1"/>
</dbReference>
<keyword evidence="1" id="KW-0732">Signal</keyword>
<feature type="chain" id="PRO_5047481200" description="Laminin G domain-containing protein" evidence="1">
    <location>
        <begin position="28"/>
        <end position="243"/>
    </location>
</feature>
<keyword evidence="4" id="KW-1185">Reference proteome</keyword>
<dbReference type="Gene3D" id="2.60.120.200">
    <property type="match status" value="1"/>
</dbReference>
<dbReference type="PROSITE" id="PS50025">
    <property type="entry name" value="LAM_G_DOMAIN"/>
    <property type="match status" value="1"/>
</dbReference>
<evidence type="ECO:0000313" key="3">
    <source>
        <dbReference type="EMBL" id="GAA3634141.1"/>
    </source>
</evidence>
<dbReference type="RefSeq" id="WP_231485732.1">
    <property type="nucleotide sequence ID" value="NZ_BAAAZO010000012.1"/>
</dbReference>
<dbReference type="InterPro" id="IPR001791">
    <property type="entry name" value="Laminin_G"/>
</dbReference>
<dbReference type="InterPro" id="IPR013320">
    <property type="entry name" value="ConA-like_dom_sf"/>
</dbReference>
<sequence length="243" mass="26670">MNARGWRITGGLAVALLIGGTVTAVQASASEPTRKKTKTAAATSFTDTFDSFNTSTWACEYTCPVIETGKARFRLKSGVAPDNYGSWSKARYKPARFTEGKFTVNFSLTERPKEKVWWGVALWDDDRGSDQFNEINFGYTTDQSFGNTQLRFESAKRGNDVSLKVDTGVDLYDGQYHSATLEYDAKHVSFSLDGKLLKTITDPQYIPTDAMDLILGPRLVTGGQPLSQGFTESVDSVEIAPVG</sequence>
<dbReference type="Proteomes" id="UP001501074">
    <property type="component" value="Unassembled WGS sequence"/>
</dbReference>
<gene>
    <name evidence="3" type="ORF">GCM10022223_60570</name>
</gene>
<evidence type="ECO:0000256" key="1">
    <source>
        <dbReference type="SAM" id="SignalP"/>
    </source>
</evidence>
<protein>
    <recommendedName>
        <fullName evidence="2">Laminin G domain-containing protein</fullName>
    </recommendedName>
</protein>